<evidence type="ECO:0000313" key="3">
    <source>
        <dbReference type="EMBL" id="PPU88440.1"/>
    </source>
</evidence>
<comment type="caution">
    <text evidence="3">The sequence shown here is derived from an EMBL/GenBank/DDBJ whole genome shotgun (WGS) entry which is preliminary data.</text>
</comment>
<dbReference type="AlphaFoldDB" id="A0A2S7EE44"/>
<dbReference type="InterPro" id="IPR002575">
    <property type="entry name" value="Aminoglycoside_PTrfase"/>
</dbReference>
<dbReference type="Pfam" id="PF01636">
    <property type="entry name" value="APH"/>
    <property type="match status" value="1"/>
</dbReference>
<evidence type="ECO:0000313" key="4">
    <source>
        <dbReference type="Proteomes" id="UP000239939"/>
    </source>
</evidence>
<organism evidence="3 4">
    <name type="scientific">Xanthomonas populi</name>
    <dbReference type="NCBI Taxonomy" id="53414"/>
    <lineage>
        <taxon>Bacteria</taxon>
        <taxon>Pseudomonadati</taxon>
        <taxon>Pseudomonadota</taxon>
        <taxon>Gammaproteobacteria</taxon>
        <taxon>Lysobacterales</taxon>
        <taxon>Lysobacteraceae</taxon>
        <taxon>Xanthomonas</taxon>
    </lineage>
</organism>
<name>A0A2S7EE44_9XANT</name>
<protein>
    <submittedName>
        <fullName evidence="3">Aminoglycoside phosphotransferase</fullName>
    </submittedName>
</protein>
<gene>
    <name evidence="3" type="ORF">XpopCFBP1817_17745</name>
</gene>
<dbReference type="GO" id="GO:0009088">
    <property type="term" value="P:threonine biosynthetic process"/>
    <property type="evidence" value="ECO:0007669"/>
    <property type="project" value="TreeGrafter"/>
</dbReference>
<feature type="domain" description="Aminoglycoside phosphotransferase" evidence="2">
    <location>
        <begin position="58"/>
        <end position="307"/>
    </location>
</feature>
<proteinExistence type="inferred from homology"/>
<keyword evidence="3" id="KW-0808">Transferase</keyword>
<dbReference type="PANTHER" id="PTHR21064:SF6">
    <property type="entry name" value="AMINOGLYCOSIDE PHOSPHOTRANSFERASE DOMAIN-CONTAINING PROTEIN"/>
    <property type="match status" value="1"/>
</dbReference>
<dbReference type="PANTHER" id="PTHR21064">
    <property type="entry name" value="AMINOGLYCOSIDE PHOSPHOTRANSFERASE DOMAIN-CONTAINING PROTEIN-RELATED"/>
    <property type="match status" value="1"/>
</dbReference>
<accession>A0A2S7EE44</accession>
<dbReference type="InterPro" id="IPR011009">
    <property type="entry name" value="Kinase-like_dom_sf"/>
</dbReference>
<evidence type="ECO:0000256" key="1">
    <source>
        <dbReference type="ARBA" id="ARBA00038240"/>
    </source>
</evidence>
<evidence type="ECO:0000259" key="2">
    <source>
        <dbReference type="Pfam" id="PF01636"/>
    </source>
</evidence>
<comment type="similarity">
    <text evidence="1">Belongs to the pseudomonas-type ThrB family.</text>
</comment>
<reference evidence="4" key="1">
    <citation type="submission" date="2016-08" db="EMBL/GenBank/DDBJ databases">
        <authorList>
            <person name="Merda D."/>
            <person name="Briand M."/>
            <person name="Taghouti G."/>
            <person name="Carrere S."/>
            <person name="Gouzy J."/>
            <person name="Portier P."/>
            <person name="Jacques M.-A."/>
            <person name="Fischer-Le Saux M."/>
        </authorList>
    </citation>
    <scope>NUCLEOTIDE SEQUENCE [LARGE SCALE GENOMIC DNA]</scope>
    <source>
        <strain evidence="4">CFBP1817</strain>
    </source>
</reference>
<sequence>MSTQHQVHGMSLELALPDWPMLTANEIHRVLQHLSGLAGGEVIRWHSARPFSAAACVDTATGTLIVKRHHRSVRTVAALREEHCFMAHLRWAGAPVVEVLHDAQGRTALTQGDWVYEVQRVGAGHDLYRDALSWTAFHSDQHAFAAGAALARLHLAAQGFDAPPRDTSTLIANFSVFGQADPIKALEQALLSRPALATDLRQRPWRSDLAIHLLPWHAQAWPLLSAPAAMPPLWTHGDWHASNLLWRTQDGDTEVSAVFDFGLCDRSFALFDLATAIERNLIPWLNLDNGQRAQPQLDQLDALLDGYGQHVSLTAAQLRLLAALLPIVHADFALSEIDYFAGITRSAGNADIAYHRYLLGHADWFANADGQRLLDRLHARARRLR</sequence>
<dbReference type="Proteomes" id="UP000239939">
    <property type="component" value="Unassembled WGS sequence"/>
</dbReference>
<dbReference type="InterPro" id="IPR050249">
    <property type="entry name" value="Pseudomonas-type_ThrB"/>
</dbReference>
<dbReference type="EMBL" id="MDEJ01000156">
    <property type="protein sequence ID" value="PPU88440.1"/>
    <property type="molecule type" value="Genomic_DNA"/>
</dbReference>
<dbReference type="SUPFAM" id="SSF56112">
    <property type="entry name" value="Protein kinase-like (PK-like)"/>
    <property type="match status" value="1"/>
</dbReference>
<dbReference type="Gene3D" id="3.90.1200.10">
    <property type="match status" value="1"/>
</dbReference>
<dbReference type="RefSeq" id="WP_128418169.1">
    <property type="nucleotide sequence ID" value="NZ_MDEJ01000156.1"/>
</dbReference>
<dbReference type="OrthoDB" id="3266537at2"/>
<dbReference type="GO" id="GO:0004413">
    <property type="term" value="F:homoserine kinase activity"/>
    <property type="evidence" value="ECO:0007669"/>
    <property type="project" value="TreeGrafter"/>
</dbReference>
<keyword evidence="4" id="KW-1185">Reference proteome</keyword>